<keyword evidence="4" id="KW-1185">Reference proteome</keyword>
<evidence type="ECO:0000256" key="1">
    <source>
        <dbReference type="SAM" id="Coils"/>
    </source>
</evidence>
<reference evidence="2 3" key="1">
    <citation type="journal article" date="2014" name="PLoS Genet.">
        <title>The Genome of Spironucleus salmonicida Highlights a Fish Pathogen Adapted to Fluctuating Environments.</title>
        <authorList>
            <person name="Xu F."/>
            <person name="Jerlstrom-Hultqvist J."/>
            <person name="Einarsson E."/>
            <person name="Astvaldsson A."/>
            <person name="Svard S.G."/>
            <person name="Andersson J.O."/>
        </authorList>
    </citation>
    <scope>NUCLEOTIDE SEQUENCE</scope>
    <source>
        <strain evidence="3">ATCC 50377</strain>
    </source>
</reference>
<protein>
    <submittedName>
        <fullName evidence="2">Uncharacterized protein</fullName>
    </submittedName>
</protein>
<feature type="coiled-coil region" evidence="1">
    <location>
        <begin position="42"/>
        <end position="69"/>
    </location>
</feature>
<evidence type="ECO:0000313" key="3">
    <source>
        <dbReference type="EMBL" id="KAH0575249.1"/>
    </source>
</evidence>
<evidence type="ECO:0000313" key="4">
    <source>
        <dbReference type="Proteomes" id="UP000018208"/>
    </source>
</evidence>
<sequence>MKAQVVRATRDTMTPDAESSAYLESTGRFLPLETTFSLILRVRSQMQMLRSLEDRVGKVEQQAAAVADTCRILNQNNLELYFALEE</sequence>
<dbReference type="VEuPathDB" id="GiardiaDB:SS50377_22876"/>
<proteinExistence type="predicted"/>
<dbReference type="AlphaFoldDB" id="V6LWX3"/>
<dbReference type="EMBL" id="KI545978">
    <property type="protein sequence ID" value="EST48728.1"/>
    <property type="molecule type" value="Genomic_DNA"/>
</dbReference>
<accession>V6LWX3</accession>
<organism evidence="2">
    <name type="scientific">Spironucleus salmonicida</name>
    <dbReference type="NCBI Taxonomy" id="348837"/>
    <lineage>
        <taxon>Eukaryota</taxon>
        <taxon>Metamonada</taxon>
        <taxon>Diplomonadida</taxon>
        <taxon>Hexamitidae</taxon>
        <taxon>Hexamitinae</taxon>
        <taxon>Spironucleus</taxon>
    </lineage>
</organism>
<evidence type="ECO:0000313" key="2">
    <source>
        <dbReference type="EMBL" id="EST48728.1"/>
    </source>
</evidence>
<keyword evidence="1" id="KW-0175">Coiled coil</keyword>
<reference evidence="3" key="2">
    <citation type="submission" date="2020-12" db="EMBL/GenBank/DDBJ databases">
        <title>New Spironucleus salmonicida genome in near-complete chromosomes.</title>
        <authorList>
            <person name="Xu F."/>
            <person name="Kurt Z."/>
            <person name="Jimenez-Gonzalez A."/>
            <person name="Astvaldsson A."/>
            <person name="Andersson J.O."/>
            <person name="Svard S.G."/>
        </authorList>
    </citation>
    <scope>NUCLEOTIDE SEQUENCE</scope>
    <source>
        <strain evidence="3">ATCC 50377</strain>
    </source>
</reference>
<dbReference type="Proteomes" id="UP000018208">
    <property type="component" value="Unassembled WGS sequence"/>
</dbReference>
<dbReference type="EMBL" id="AUWU02000003">
    <property type="protein sequence ID" value="KAH0575249.1"/>
    <property type="molecule type" value="Genomic_DNA"/>
</dbReference>
<name>V6LWX3_9EUKA</name>
<gene>
    <name evidence="2" type="ORF">SS50377_11045</name>
    <name evidence="3" type="ORF">SS50377_22876</name>
</gene>